<dbReference type="InterPro" id="IPR042230">
    <property type="entry name" value="CusF_sf"/>
</dbReference>
<dbReference type="GO" id="GO:0016020">
    <property type="term" value="C:membrane"/>
    <property type="evidence" value="ECO:0007669"/>
    <property type="project" value="InterPro"/>
</dbReference>
<dbReference type="InterPro" id="IPR058792">
    <property type="entry name" value="Beta-barrel_RND_2"/>
</dbReference>
<dbReference type="InterPro" id="IPR006143">
    <property type="entry name" value="RND_pump_MFP"/>
</dbReference>
<evidence type="ECO:0000256" key="3">
    <source>
        <dbReference type="ARBA" id="ARBA00022729"/>
    </source>
</evidence>
<evidence type="ECO:0000313" key="10">
    <source>
        <dbReference type="Proteomes" id="UP000251341"/>
    </source>
</evidence>
<dbReference type="RefSeq" id="WP_108401913.1">
    <property type="nucleotide sequence ID" value="NZ_NESP01000001.1"/>
</dbReference>
<keyword evidence="2" id="KW-0813">Transport</keyword>
<feature type="compositionally biased region" description="Low complexity" evidence="5">
    <location>
        <begin position="430"/>
        <end position="440"/>
    </location>
</feature>
<protein>
    <submittedName>
        <fullName evidence="9">Efflux transporter periplasmic adaptor subunit</fullName>
    </submittedName>
</protein>
<comment type="similarity">
    <text evidence="1">Belongs to the membrane fusion protein (MFP) (TC 8.A.1) family.</text>
</comment>
<dbReference type="Pfam" id="PF25954">
    <property type="entry name" value="Beta-barrel_RND_2"/>
    <property type="match status" value="1"/>
</dbReference>
<dbReference type="GO" id="GO:0022857">
    <property type="term" value="F:transmembrane transporter activity"/>
    <property type="evidence" value="ECO:0007669"/>
    <property type="project" value="InterPro"/>
</dbReference>
<evidence type="ECO:0000259" key="8">
    <source>
        <dbReference type="Pfam" id="PF25975"/>
    </source>
</evidence>
<feature type="domain" description="CusB-like barrel-sandwich hybrid" evidence="6">
    <location>
        <begin position="137"/>
        <end position="264"/>
    </location>
</feature>
<dbReference type="Pfam" id="PF25919">
    <property type="entry name" value="BSH_CusB"/>
    <property type="match status" value="1"/>
</dbReference>
<dbReference type="NCBIfam" id="TIGR01730">
    <property type="entry name" value="RND_mfp"/>
    <property type="match status" value="1"/>
</dbReference>
<gene>
    <name evidence="9" type="ORF">B9Z44_05835</name>
</gene>
<evidence type="ECO:0000313" key="9">
    <source>
        <dbReference type="EMBL" id="PUE59132.1"/>
    </source>
</evidence>
<dbReference type="InterPro" id="IPR051909">
    <property type="entry name" value="MFP_Cation_Efflux"/>
</dbReference>
<dbReference type="EMBL" id="NESP01000001">
    <property type="protein sequence ID" value="PUE59132.1"/>
    <property type="molecule type" value="Genomic_DNA"/>
</dbReference>
<proteinExistence type="inferred from homology"/>
<dbReference type="Proteomes" id="UP000251341">
    <property type="component" value="Unassembled WGS sequence"/>
</dbReference>
<dbReference type="InterPro" id="IPR021647">
    <property type="entry name" value="CusF_Ec"/>
</dbReference>
<dbReference type="Gene3D" id="2.40.50.320">
    <property type="entry name" value="Copper binding periplasmic protein CusF"/>
    <property type="match status" value="1"/>
</dbReference>
<dbReference type="GO" id="GO:0060003">
    <property type="term" value="P:copper ion export"/>
    <property type="evidence" value="ECO:0007669"/>
    <property type="project" value="TreeGrafter"/>
</dbReference>
<reference evidence="9 10" key="1">
    <citation type="submission" date="2017-04" db="EMBL/GenBank/DDBJ databases">
        <title>Unexpected and diverse lifestyles within the genus Limnohabitans.</title>
        <authorList>
            <person name="Kasalicky V."/>
            <person name="Mehrshad M."/>
            <person name="Andrei S.-A."/>
            <person name="Salcher M."/>
            <person name="Kratochvilova H."/>
            <person name="Simek K."/>
            <person name="Ghai R."/>
        </authorList>
    </citation>
    <scope>NUCLEOTIDE SEQUENCE [LARGE SCALE GENOMIC DNA]</scope>
    <source>
        <strain evidence="9 10">MWH-C5</strain>
    </source>
</reference>
<keyword evidence="3" id="KW-0732">Signal</keyword>
<feature type="region of interest" description="Disordered" evidence="5">
    <location>
        <begin position="429"/>
        <end position="451"/>
    </location>
</feature>
<feature type="domain" description="CzcB-like C-terminal circularly permuted SH3-like" evidence="8">
    <location>
        <begin position="352"/>
        <end position="412"/>
    </location>
</feature>
<evidence type="ECO:0000259" key="7">
    <source>
        <dbReference type="Pfam" id="PF25954"/>
    </source>
</evidence>
<dbReference type="GO" id="GO:0046914">
    <property type="term" value="F:transition metal ion binding"/>
    <property type="evidence" value="ECO:0007669"/>
    <property type="project" value="TreeGrafter"/>
</dbReference>
<evidence type="ECO:0000256" key="1">
    <source>
        <dbReference type="ARBA" id="ARBA00009477"/>
    </source>
</evidence>
<evidence type="ECO:0000256" key="4">
    <source>
        <dbReference type="ARBA" id="ARBA00023065"/>
    </source>
</evidence>
<accession>A0A315ETA9</accession>
<keyword evidence="4" id="KW-0406">Ion transport</keyword>
<dbReference type="Pfam" id="PF25975">
    <property type="entry name" value="CzcB_C"/>
    <property type="match status" value="1"/>
</dbReference>
<dbReference type="FunFam" id="2.40.30.170:FF:000010">
    <property type="entry name" value="Efflux RND transporter periplasmic adaptor subunit"/>
    <property type="match status" value="1"/>
</dbReference>
<organism evidence="9 10">
    <name type="scientific">Limnohabitans curvus</name>
    <dbReference type="NCBI Taxonomy" id="323423"/>
    <lineage>
        <taxon>Bacteria</taxon>
        <taxon>Pseudomonadati</taxon>
        <taxon>Pseudomonadota</taxon>
        <taxon>Betaproteobacteria</taxon>
        <taxon>Burkholderiales</taxon>
        <taxon>Comamonadaceae</taxon>
        <taxon>Limnohabitans</taxon>
    </lineage>
</organism>
<dbReference type="GO" id="GO:0015679">
    <property type="term" value="P:plasma membrane copper ion transport"/>
    <property type="evidence" value="ECO:0007669"/>
    <property type="project" value="TreeGrafter"/>
</dbReference>
<name>A0A315ETA9_9BURK</name>
<evidence type="ECO:0000259" key="6">
    <source>
        <dbReference type="Pfam" id="PF25919"/>
    </source>
</evidence>
<dbReference type="InterPro" id="IPR058790">
    <property type="entry name" value="BSH_CusB"/>
</dbReference>
<dbReference type="SUPFAM" id="SSF111369">
    <property type="entry name" value="HlyD-like secretion proteins"/>
    <property type="match status" value="1"/>
</dbReference>
<sequence length="534" mass="57515">MTTALKLGMAAVFVATLTASGGYWYGKQQAIVHKDGSAETNTLAKSASEARKILFYRNPMGLPDTSPTPKKDPMGMDYIPVYEGEQESTLGSANLIRISTDKVQKLGVRVEAASTQALNKTVRAAGRIEPDERQTFTIAPKFEGYVERLYVNATGQPVGKGQPLFDVYSPELVSAQREYAIASQGVDSLKSASEEAQRGMRELADSSLSRLRNWDISDEQITALTQSTATRRTLTLRSPVSGIVTEKKAVQGMRFMPGEMLYQVTNLASVWVIADVFEQDIGQIRTGAKATVRINAYPEKQFSGAITYVYPTLKSETRTVPVRVELSNPHGLLKPGMFAQVELPVDSKRSVLTVPTSAVIDSGTRQIILVQVQEGRFDPREVKLGARSDDRIEVLEGVRDGEMVVVAANFLIDAESNLKAAIGGLGHSGHGAAASKGGSAESKTTASVGHRAEGKIEDIDTKSGSLTIAHGPVSTLKWPAMTMEFKVANSSLLSGLKPGMSLSFEFVERGQGEWIITAIKPVTASAANPHTGHN</sequence>
<dbReference type="GO" id="GO:0030288">
    <property type="term" value="C:outer membrane-bounded periplasmic space"/>
    <property type="evidence" value="ECO:0007669"/>
    <property type="project" value="TreeGrafter"/>
</dbReference>
<keyword evidence="10" id="KW-1185">Reference proteome</keyword>
<dbReference type="AlphaFoldDB" id="A0A315ETA9"/>
<comment type="caution">
    <text evidence="9">The sequence shown here is derived from an EMBL/GenBank/DDBJ whole genome shotgun (WGS) entry which is preliminary data.</text>
</comment>
<dbReference type="Gene3D" id="2.40.420.20">
    <property type="match status" value="1"/>
</dbReference>
<dbReference type="Gene3D" id="2.40.30.170">
    <property type="match status" value="1"/>
</dbReference>
<dbReference type="PANTHER" id="PTHR30097:SF15">
    <property type="entry name" value="CATION EFFLUX SYSTEM PROTEIN CUSB"/>
    <property type="match status" value="1"/>
</dbReference>
<dbReference type="Gene3D" id="2.40.50.100">
    <property type="match status" value="1"/>
</dbReference>
<evidence type="ECO:0000256" key="5">
    <source>
        <dbReference type="SAM" id="MobiDB-lite"/>
    </source>
</evidence>
<feature type="domain" description="CusB-like beta-barrel" evidence="7">
    <location>
        <begin position="269"/>
        <end position="343"/>
    </location>
</feature>
<dbReference type="InterPro" id="IPR058649">
    <property type="entry name" value="CzcB_C"/>
</dbReference>
<evidence type="ECO:0000256" key="2">
    <source>
        <dbReference type="ARBA" id="ARBA00022448"/>
    </source>
</evidence>
<dbReference type="Pfam" id="PF11604">
    <property type="entry name" value="CusF_Ec"/>
    <property type="match status" value="1"/>
</dbReference>
<dbReference type="FunFam" id="2.40.420.20:FF:000003">
    <property type="entry name" value="Cation efflux system protein cusB"/>
    <property type="match status" value="1"/>
</dbReference>
<dbReference type="PANTHER" id="PTHR30097">
    <property type="entry name" value="CATION EFFLUX SYSTEM PROTEIN CUSB"/>
    <property type="match status" value="1"/>
</dbReference>